<dbReference type="PANTHER" id="PTHR31998">
    <property type="entry name" value="K(+)-INSENSITIVE PYROPHOSPHATE-ENERGIZED PROTON PUMP"/>
    <property type="match status" value="1"/>
</dbReference>
<keyword evidence="4 12" id="KW-0812">Transmembrane</keyword>
<accession>A0ABP0S4S4</accession>
<keyword evidence="5" id="KW-0460">Magnesium</keyword>
<evidence type="ECO:0000256" key="12">
    <source>
        <dbReference type="SAM" id="Phobius"/>
    </source>
</evidence>
<feature type="transmembrane region" description="Helical" evidence="12">
    <location>
        <begin position="414"/>
        <end position="439"/>
    </location>
</feature>
<feature type="transmembrane region" description="Helical" evidence="12">
    <location>
        <begin position="1227"/>
        <end position="1251"/>
    </location>
</feature>
<proteinExistence type="predicted"/>
<feature type="transmembrane region" description="Helical" evidence="12">
    <location>
        <begin position="532"/>
        <end position="556"/>
    </location>
</feature>
<evidence type="ECO:0000256" key="5">
    <source>
        <dbReference type="ARBA" id="ARBA00022842"/>
    </source>
</evidence>
<evidence type="ECO:0000256" key="9">
    <source>
        <dbReference type="ARBA" id="ARBA00023136"/>
    </source>
</evidence>
<name>A0ABP0S4S4_9DINO</name>
<feature type="transmembrane region" description="Helical" evidence="12">
    <location>
        <begin position="930"/>
        <end position="953"/>
    </location>
</feature>
<dbReference type="Gene3D" id="3.40.50.450">
    <property type="match status" value="1"/>
</dbReference>
<feature type="transmembrane region" description="Helical" evidence="12">
    <location>
        <begin position="1100"/>
        <end position="1118"/>
    </location>
</feature>
<evidence type="ECO:0000256" key="8">
    <source>
        <dbReference type="ARBA" id="ARBA00023065"/>
    </source>
</evidence>
<evidence type="ECO:0000256" key="11">
    <source>
        <dbReference type="SAM" id="MobiDB-lite"/>
    </source>
</evidence>
<feature type="transmembrane region" description="Helical" evidence="12">
    <location>
        <begin position="904"/>
        <end position="924"/>
    </location>
</feature>
<dbReference type="EC" id="7.1.3.1" evidence="2"/>
<evidence type="ECO:0000256" key="2">
    <source>
        <dbReference type="ARBA" id="ARBA00013242"/>
    </source>
</evidence>
<evidence type="ECO:0000313" key="14">
    <source>
        <dbReference type="Proteomes" id="UP001642464"/>
    </source>
</evidence>
<evidence type="ECO:0000256" key="6">
    <source>
        <dbReference type="ARBA" id="ARBA00022967"/>
    </source>
</evidence>
<keyword evidence="8" id="KW-0406">Ion transport</keyword>
<feature type="transmembrane region" description="Helical" evidence="12">
    <location>
        <begin position="563"/>
        <end position="585"/>
    </location>
</feature>
<dbReference type="Proteomes" id="UP001642464">
    <property type="component" value="Unassembled WGS sequence"/>
</dbReference>
<keyword evidence="14" id="KW-1185">Reference proteome</keyword>
<feature type="coiled-coil region" evidence="10">
    <location>
        <begin position="677"/>
        <end position="730"/>
    </location>
</feature>
<feature type="compositionally biased region" description="Basic and acidic residues" evidence="11">
    <location>
        <begin position="1261"/>
        <end position="1278"/>
    </location>
</feature>
<dbReference type="Pfam" id="PF03030">
    <property type="entry name" value="H_PPase"/>
    <property type="match status" value="2"/>
</dbReference>
<feature type="transmembrane region" description="Helical" evidence="12">
    <location>
        <begin position="816"/>
        <end position="837"/>
    </location>
</feature>
<protein>
    <recommendedName>
        <fullName evidence="2">H(+)-exporting diphosphatase</fullName>
        <ecNumber evidence="2">7.1.3.1</ecNumber>
    </recommendedName>
</protein>
<feature type="transmembrane region" description="Helical" evidence="12">
    <location>
        <begin position="849"/>
        <end position="873"/>
    </location>
</feature>
<organism evidence="13 14">
    <name type="scientific">Durusdinium trenchii</name>
    <dbReference type="NCBI Taxonomy" id="1381693"/>
    <lineage>
        <taxon>Eukaryota</taxon>
        <taxon>Sar</taxon>
        <taxon>Alveolata</taxon>
        <taxon>Dinophyceae</taxon>
        <taxon>Suessiales</taxon>
        <taxon>Symbiodiniaceae</taxon>
        <taxon>Durusdinium</taxon>
    </lineage>
</organism>
<keyword evidence="3" id="KW-0813">Transport</keyword>
<keyword evidence="6" id="KW-1278">Translocase</keyword>
<dbReference type="InterPro" id="IPR004131">
    <property type="entry name" value="PPase-energised_H-pump"/>
</dbReference>
<evidence type="ECO:0000313" key="13">
    <source>
        <dbReference type="EMBL" id="CAK9107373.1"/>
    </source>
</evidence>
<evidence type="ECO:0000256" key="10">
    <source>
        <dbReference type="SAM" id="Coils"/>
    </source>
</evidence>
<sequence length="1287" mass="141497">MLRLGHACFCHATRPARWPHSSRSTRLATPGHQVIPSGRHGIGDLAVSCSLISLARQALGAWVMSHSDVKELFEDSLRENSSAIQQCVGDNASNVIARMEHLNNENAQESRAMFFFSEVAKPTFEKTLETFGKTCPDKEVSPLLPETVKALEPLGDTKFWMRGSARKKDADMVLVRLRTMHVQMKKMDKVHEELEALKANARDTFHLLQTILIIHNTQVTNEGFNSVIQELQNIFRILVEAELTRRVVAGSYKGPFQAISYSLPYQARAALPSNFDCDLGYTIGYAAATFITQERTALMVDVTKLKDDVKSWEVFGTPISSLLTFQSQGEALLLPSFFARSKIYDPCTKPLTQRLATGFGSSHAAPKAALDLLRLVPTPRRAMRLRRMADQDESGPQDRRVDEVQITVVIVEGVFSWFAAWMMMLWLVVCICSLTMAVLTFQGEGIERISEEISFVRQQSPPYGPAEQPSLANVREINEPFRYHLPQVALFYSMASAALGLFTVSFFANSMLLETQGTSRAVNINMLIAEGVHIYMSRTFPVILLFLLSAGGYVYVSSGWGTLACFCAGAFLNLLSAWIGVRTAVQGTCRLATVMGENLSRSVQIGMYTGSIGGLLSTSLALGGMAGMWFWALDTSLLSGFGSGACLVSFYLRVGGGIFSKGAELGGDLVGEMNESKVDEERRVFELQQRMESMKRARKERLQKGLEDDEENALDELRMLEEEMHDMCAELHPIDFLDEVGEVICDLTGTCVDLFESMALILSSSAMIGAKTSSVPHFLTGLPFWIVASGNIGCSLAACKIHCTERYSARAIRWSLRLSLLAVIFFVQFVQIGVGFLEWVHGSITFTMFWHFVVISLVGQLLPEFCVITGEYFTSPDYWPIRSLATNSTNGVVQVILQGLGQGFLSTATPAILMVLAVIITWGLQGHYGLALLASSSVSGTGFQGSIASFGAIATNAHKQVHLTTYDSLSRNRANILATLGDIAMQAGNTISAINAFSAVFNVALTLLAETYTARNLDYQDVSGSPLSEWSQAGLVLGVVMPFLFTGETTVSCLETSKAFMRFCKESDTVGKISQVPFPQSHLRGVRILSSFGTITSMRLVFSPIIHSMICPLLGGFFLGTRGLIWLLSGMNVLGVCLSLFLINSGQSWVSARKYVLFGRLKDAEGEAVGPDSAQYGHLGVGEMIGGPLEDVSGPALNNFVKLVAVFAFITSSLYEEDPETTWAFGLIALFGSFILLALARCILSCILDCLTKYMEKRERQKLDKQRAKEEEEQQRLQEEEDEEELG</sequence>
<dbReference type="InterPro" id="IPR035966">
    <property type="entry name" value="PKF_sf"/>
</dbReference>
<evidence type="ECO:0000256" key="3">
    <source>
        <dbReference type="ARBA" id="ARBA00022448"/>
    </source>
</evidence>
<feature type="transmembrane region" description="Helical" evidence="12">
    <location>
        <begin position="605"/>
        <end position="631"/>
    </location>
</feature>
<dbReference type="SUPFAM" id="SSF53784">
    <property type="entry name" value="Phosphofructokinase"/>
    <property type="match status" value="1"/>
</dbReference>
<feature type="transmembrane region" description="Helical" evidence="12">
    <location>
        <begin position="489"/>
        <end position="512"/>
    </location>
</feature>
<feature type="transmembrane region" description="Helical" evidence="12">
    <location>
        <begin position="1196"/>
        <end position="1215"/>
    </location>
</feature>
<comment type="caution">
    <text evidence="13">The sequence shown here is derived from an EMBL/GenBank/DDBJ whole genome shotgun (WGS) entry which is preliminary data.</text>
</comment>
<evidence type="ECO:0000256" key="1">
    <source>
        <dbReference type="ARBA" id="ARBA00004127"/>
    </source>
</evidence>
<reference evidence="13 14" key="1">
    <citation type="submission" date="2024-02" db="EMBL/GenBank/DDBJ databases">
        <authorList>
            <person name="Chen Y."/>
            <person name="Shah S."/>
            <person name="Dougan E. K."/>
            <person name="Thang M."/>
            <person name="Chan C."/>
        </authorList>
    </citation>
    <scope>NUCLEOTIDE SEQUENCE [LARGE SCALE GENOMIC DNA]</scope>
</reference>
<keyword evidence="10" id="KW-0175">Coiled coil</keyword>
<evidence type="ECO:0000256" key="7">
    <source>
        <dbReference type="ARBA" id="ARBA00022989"/>
    </source>
</evidence>
<feature type="region of interest" description="Disordered" evidence="11">
    <location>
        <begin position="1261"/>
        <end position="1287"/>
    </location>
</feature>
<comment type="subcellular location">
    <subcellularLocation>
        <location evidence="1">Endomembrane system</location>
        <topology evidence="1">Multi-pass membrane protein</topology>
    </subcellularLocation>
</comment>
<evidence type="ECO:0000256" key="4">
    <source>
        <dbReference type="ARBA" id="ARBA00022692"/>
    </source>
</evidence>
<feature type="transmembrane region" description="Helical" evidence="12">
    <location>
        <begin position="1124"/>
        <end position="1143"/>
    </location>
</feature>
<keyword evidence="9 12" id="KW-0472">Membrane</keyword>
<gene>
    <name evidence="13" type="ORF">SCF082_LOCUS49977</name>
</gene>
<dbReference type="EMBL" id="CAXAMM010042906">
    <property type="protein sequence ID" value="CAK9107373.1"/>
    <property type="molecule type" value="Genomic_DNA"/>
</dbReference>
<keyword evidence="7 12" id="KW-1133">Transmembrane helix</keyword>